<dbReference type="PANTHER" id="PTHR47894:SF1">
    <property type="entry name" value="HTH-TYPE TRANSCRIPTIONAL REGULATOR VQSM"/>
    <property type="match status" value="1"/>
</dbReference>
<evidence type="ECO:0000256" key="3">
    <source>
        <dbReference type="ARBA" id="ARBA00023163"/>
    </source>
</evidence>
<dbReference type="SUPFAM" id="SSF46689">
    <property type="entry name" value="Homeodomain-like"/>
    <property type="match status" value="1"/>
</dbReference>
<keyword evidence="2" id="KW-0238">DNA-binding</keyword>
<reference evidence="5" key="1">
    <citation type="submission" date="2020-11" db="EMBL/GenBank/DDBJ databases">
        <title>Nocardia NEAU-351.nov., a novel actinomycete isolated from the cow dung.</title>
        <authorList>
            <person name="Zhang X."/>
        </authorList>
    </citation>
    <scope>NUCLEOTIDE SEQUENCE</scope>
    <source>
        <strain evidence="5">NEAU-351</strain>
    </source>
</reference>
<dbReference type="Gene3D" id="1.10.10.60">
    <property type="entry name" value="Homeodomain-like"/>
    <property type="match status" value="1"/>
</dbReference>
<comment type="caution">
    <text evidence="5">The sequence shown here is derived from an EMBL/GenBank/DDBJ whole genome shotgun (WGS) entry which is preliminary data.</text>
</comment>
<evidence type="ECO:0000259" key="4">
    <source>
        <dbReference type="PROSITE" id="PS01124"/>
    </source>
</evidence>
<dbReference type="Proteomes" id="UP000655751">
    <property type="component" value="Unassembled WGS sequence"/>
</dbReference>
<dbReference type="AlphaFoldDB" id="A0A931I841"/>
<accession>A0A931I841</accession>
<dbReference type="PROSITE" id="PS01124">
    <property type="entry name" value="HTH_ARAC_FAMILY_2"/>
    <property type="match status" value="1"/>
</dbReference>
<dbReference type="Pfam" id="PF12625">
    <property type="entry name" value="Arabinose_bd"/>
    <property type="match status" value="1"/>
</dbReference>
<dbReference type="RefSeq" id="WP_196148936.1">
    <property type="nucleotide sequence ID" value="NZ_JADMLG010000003.1"/>
</dbReference>
<keyword evidence="3" id="KW-0804">Transcription</keyword>
<dbReference type="InterPro" id="IPR018060">
    <property type="entry name" value="HTH_AraC"/>
</dbReference>
<dbReference type="Pfam" id="PF12833">
    <property type="entry name" value="HTH_18"/>
    <property type="match status" value="1"/>
</dbReference>
<keyword evidence="6" id="KW-1185">Reference proteome</keyword>
<dbReference type="InterPro" id="IPR009057">
    <property type="entry name" value="Homeodomain-like_sf"/>
</dbReference>
<sequence>MTGERFSVDPAVKAFIHDLRLSPATVLRRARLPEGMFGSAPVALTPAEYYRLWSALEAEAGDRNLAVEVGKALSVEIFSPPILAALCSPDLALAARRIAEFKPLIGPLRIGVASDAAGLTVTCHWPDGPRPPDVLTMSELVFWVALARIGTRRHIRPTGVVVPVPPIDRHELEHYFGAPVIAGNTYAVRFSRADADRVFLTENEQMWRFFAPELRRRLSDLEASASVTDRVRAALTEMLPAGDSSMTTVTNRLAVSQRTLQRQLRDEGTTYKDVLADTRRTLATHYLDRADLSPAEIAYLLGYDDTNSFYRAFRTWTGTTPRTMRTSVGTADVVAGGDPP</sequence>
<organism evidence="5 6">
    <name type="scientific">Nocardia bovistercoris</name>
    <dbReference type="NCBI Taxonomy" id="2785916"/>
    <lineage>
        <taxon>Bacteria</taxon>
        <taxon>Bacillati</taxon>
        <taxon>Actinomycetota</taxon>
        <taxon>Actinomycetes</taxon>
        <taxon>Mycobacteriales</taxon>
        <taxon>Nocardiaceae</taxon>
        <taxon>Nocardia</taxon>
    </lineage>
</organism>
<dbReference type="GO" id="GO:0000976">
    <property type="term" value="F:transcription cis-regulatory region binding"/>
    <property type="evidence" value="ECO:0007669"/>
    <property type="project" value="TreeGrafter"/>
</dbReference>
<evidence type="ECO:0000256" key="1">
    <source>
        <dbReference type="ARBA" id="ARBA00023015"/>
    </source>
</evidence>
<dbReference type="SMART" id="SM00342">
    <property type="entry name" value="HTH_ARAC"/>
    <property type="match status" value="1"/>
</dbReference>
<gene>
    <name evidence="5" type="ORF">IT779_09965</name>
</gene>
<evidence type="ECO:0000313" key="5">
    <source>
        <dbReference type="EMBL" id="MBH0776609.1"/>
    </source>
</evidence>
<dbReference type="InterPro" id="IPR032687">
    <property type="entry name" value="AraC-type_N"/>
</dbReference>
<dbReference type="EMBL" id="JADMLG010000003">
    <property type="protein sequence ID" value="MBH0776609.1"/>
    <property type="molecule type" value="Genomic_DNA"/>
</dbReference>
<dbReference type="GO" id="GO:0003700">
    <property type="term" value="F:DNA-binding transcription factor activity"/>
    <property type="evidence" value="ECO:0007669"/>
    <property type="project" value="InterPro"/>
</dbReference>
<name>A0A931I841_9NOCA</name>
<proteinExistence type="predicted"/>
<protein>
    <submittedName>
        <fullName evidence="5">AraC family transcriptional regulator ligand-binding domain-containing protein</fullName>
    </submittedName>
</protein>
<keyword evidence="1" id="KW-0805">Transcription regulation</keyword>
<evidence type="ECO:0000256" key="2">
    <source>
        <dbReference type="ARBA" id="ARBA00023125"/>
    </source>
</evidence>
<dbReference type="GO" id="GO:0005829">
    <property type="term" value="C:cytosol"/>
    <property type="evidence" value="ECO:0007669"/>
    <property type="project" value="TreeGrafter"/>
</dbReference>
<evidence type="ECO:0000313" key="6">
    <source>
        <dbReference type="Proteomes" id="UP000655751"/>
    </source>
</evidence>
<feature type="domain" description="HTH araC/xylS-type" evidence="4">
    <location>
        <begin position="229"/>
        <end position="327"/>
    </location>
</feature>
<dbReference type="PANTHER" id="PTHR47894">
    <property type="entry name" value="HTH-TYPE TRANSCRIPTIONAL REGULATOR GADX"/>
    <property type="match status" value="1"/>
</dbReference>